<evidence type="ECO:0000313" key="3">
    <source>
        <dbReference type="EMBL" id="KHD11093.1"/>
    </source>
</evidence>
<dbReference type="InterPro" id="IPR027471">
    <property type="entry name" value="YbeD-like_sf"/>
</dbReference>
<dbReference type="EMBL" id="JSZA02000012">
    <property type="protein sequence ID" value="KHD11093.1"/>
    <property type="molecule type" value="Genomic_DNA"/>
</dbReference>
<proteinExistence type="inferred from homology"/>
<accession>A0A0A6PKF3</accession>
<dbReference type="Pfam" id="PF04359">
    <property type="entry name" value="DUF493"/>
    <property type="match status" value="1"/>
</dbReference>
<dbReference type="PANTHER" id="PTHR38036">
    <property type="entry name" value="UPF0250 PROTEIN YBED"/>
    <property type="match status" value="1"/>
</dbReference>
<sequence length="87" mass="9740">MNDEDIDLFDFPCEFSLKVMGKSADDFEVLIVKIVRRHCQDLGAVTTRSSKGGKYMSVTVAITAQSRIQLDALYTELSGHERVVMVL</sequence>
<dbReference type="Proteomes" id="UP000030428">
    <property type="component" value="Unassembled WGS sequence"/>
</dbReference>
<dbReference type="InterPro" id="IPR007454">
    <property type="entry name" value="UPF0250_YbeD-like"/>
</dbReference>
<protein>
    <recommendedName>
        <fullName evidence="2">UPF0250 protein PN36_04485</fullName>
    </recommendedName>
</protein>
<dbReference type="GO" id="GO:0005829">
    <property type="term" value="C:cytosol"/>
    <property type="evidence" value="ECO:0007669"/>
    <property type="project" value="TreeGrafter"/>
</dbReference>
<dbReference type="PANTHER" id="PTHR38036:SF1">
    <property type="entry name" value="UPF0250 PROTEIN YBED"/>
    <property type="match status" value="1"/>
</dbReference>
<organism evidence="3 4">
    <name type="scientific">Candidatus Thiomargarita nelsonii</name>
    <dbReference type="NCBI Taxonomy" id="1003181"/>
    <lineage>
        <taxon>Bacteria</taxon>
        <taxon>Pseudomonadati</taxon>
        <taxon>Pseudomonadota</taxon>
        <taxon>Gammaproteobacteria</taxon>
        <taxon>Thiotrichales</taxon>
        <taxon>Thiotrichaceae</taxon>
        <taxon>Thiomargarita</taxon>
    </lineage>
</organism>
<keyword evidence="4" id="KW-1185">Reference proteome</keyword>
<gene>
    <name evidence="3" type="ORF">PN36_04485</name>
</gene>
<evidence type="ECO:0000256" key="2">
    <source>
        <dbReference type="HAMAP-Rule" id="MF_00659"/>
    </source>
</evidence>
<name>A0A0A6PKF3_9GAMM</name>
<dbReference type="SUPFAM" id="SSF117991">
    <property type="entry name" value="YbeD/HP0495-like"/>
    <property type="match status" value="1"/>
</dbReference>
<comment type="similarity">
    <text evidence="1 2">Belongs to the UPF0250 family.</text>
</comment>
<comment type="caution">
    <text evidence="3">The sequence shown here is derived from an EMBL/GenBank/DDBJ whole genome shotgun (WGS) entry which is preliminary data.</text>
</comment>
<dbReference type="AlphaFoldDB" id="A0A0A6PKF3"/>
<dbReference type="Gene3D" id="3.30.70.260">
    <property type="match status" value="1"/>
</dbReference>
<reference evidence="3 4" key="1">
    <citation type="journal article" date="2016" name="Front. Microbiol.">
        <title>Single-Cell (Meta-)Genomics of a Dimorphic Candidatus Thiomargarita nelsonii Reveals Genomic Plasticity.</title>
        <authorList>
            <person name="Flood B.E."/>
            <person name="Fliss P."/>
            <person name="Jones D.S."/>
            <person name="Dick G.J."/>
            <person name="Jain S."/>
            <person name="Kaster A.K."/>
            <person name="Winkel M."/>
            <person name="Mussmann M."/>
            <person name="Bailey J."/>
        </authorList>
    </citation>
    <scope>NUCLEOTIDE SEQUENCE [LARGE SCALE GENOMIC DNA]</scope>
    <source>
        <strain evidence="3">Hydrate Ridge</strain>
    </source>
</reference>
<evidence type="ECO:0000256" key="1">
    <source>
        <dbReference type="ARBA" id="ARBA00008460"/>
    </source>
</evidence>
<dbReference type="HAMAP" id="MF_00659">
    <property type="entry name" value="UPF0250"/>
    <property type="match status" value="1"/>
</dbReference>
<evidence type="ECO:0000313" key="4">
    <source>
        <dbReference type="Proteomes" id="UP000030428"/>
    </source>
</evidence>